<feature type="non-terminal residue" evidence="1">
    <location>
        <position position="1"/>
    </location>
</feature>
<sequence length="238" mass="27984">RVGGRIHTHYFTDNDERRLYAELGAMRLPFVQDRPDLSPHQLVFDTIDYINEYNKKDDPDREIKLIPFIINYPNSLYYFNNKKTPSGEIMTSNYSESADAKQLGLPDEIPYNYLKLWNDALQPFYDELDSNFTNGLINLKRYDNYTVYSYLKEIYLPKVLPDKSADYDEIISAIELQESGTGEFRLYSFPTEVIDAHTFGNPNYEISWRTIDKGMQRFPNAFLPMIKKENINLTYNSE</sequence>
<dbReference type="Proteomes" id="UP000789920">
    <property type="component" value="Unassembled WGS sequence"/>
</dbReference>
<accession>A0ACA9R516</accession>
<reference evidence="1" key="1">
    <citation type="submission" date="2021-06" db="EMBL/GenBank/DDBJ databases">
        <authorList>
            <person name="Kallberg Y."/>
            <person name="Tangrot J."/>
            <person name="Rosling A."/>
        </authorList>
    </citation>
    <scope>NUCLEOTIDE SEQUENCE</scope>
    <source>
        <strain evidence="1">MA461A</strain>
    </source>
</reference>
<dbReference type="EMBL" id="CAJVQC010043404">
    <property type="protein sequence ID" value="CAG8777479.1"/>
    <property type="molecule type" value="Genomic_DNA"/>
</dbReference>
<protein>
    <submittedName>
        <fullName evidence="1">35268_t:CDS:1</fullName>
    </submittedName>
</protein>
<keyword evidence="2" id="KW-1185">Reference proteome</keyword>
<organism evidence="1 2">
    <name type="scientific">Racocetra persica</name>
    <dbReference type="NCBI Taxonomy" id="160502"/>
    <lineage>
        <taxon>Eukaryota</taxon>
        <taxon>Fungi</taxon>
        <taxon>Fungi incertae sedis</taxon>
        <taxon>Mucoromycota</taxon>
        <taxon>Glomeromycotina</taxon>
        <taxon>Glomeromycetes</taxon>
        <taxon>Diversisporales</taxon>
        <taxon>Gigasporaceae</taxon>
        <taxon>Racocetra</taxon>
    </lineage>
</organism>
<gene>
    <name evidence="1" type="ORF">RPERSI_LOCUS17121</name>
</gene>
<name>A0ACA9R516_9GLOM</name>
<evidence type="ECO:0000313" key="2">
    <source>
        <dbReference type="Proteomes" id="UP000789920"/>
    </source>
</evidence>
<feature type="non-terminal residue" evidence="1">
    <location>
        <position position="238"/>
    </location>
</feature>
<evidence type="ECO:0000313" key="1">
    <source>
        <dbReference type="EMBL" id="CAG8777479.1"/>
    </source>
</evidence>
<proteinExistence type="predicted"/>
<comment type="caution">
    <text evidence="1">The sequence shown here is derived from an EMBL/GenBank/DDBJ whole genome shotgun (WGS) entry which is preliminary data.</text>
</comment>